<accession>A0A1B4XXJ2</accession>
<evidence type="ECO:0000313" key="3">
    <source>
        <dbReference type="Proteomes" id="UP000218067"/>
    </source>
</evidence>
<dbReference type="Pfam" id="PF02406">
    <property type="entry name" value="MmoB_DmpM"/>
    <property type="match status" value="1"/>
</dbReference>
<proteinExistence type="inferred from homology"/>
<dbReference type="InterPro" id="IPR036889">
    <property type="entry name" value="mOase_MmoB_DmpM_sf"/>
</dbReference>
<reference evidence="2 3" key="1">
    <citation type="submission" date="2016-08" db="EMBL/GenBank/DDBJ databases">
        <title>Complete genome sequence of Mycobacterium shinshuense, a subspecies of M. ulcerans.</title>
        <authorList>
            <person name="Yoshida M."/>
            <person name="Ogura Y."/>
            <person name="Hayashi T."/>
            <person name="Hoshino Y."/>
        </authorList>
    </citation>
    <scope>NUCLEOTIDE SEQUENCE [LARGE SCALE GENOMIC DNA]</scope>
    <source>
        <strain evidence="3">ATCC 33728</strain>
    </source>
</reference>
<evidence type="ECO:0000256" key="1">
    <source>
        <dbReference type="ARBA" id="ARBA00006313"/>
    </source>
</evidence>
<dbReference type="GeneID" id="93434799"/>
<dbReference type="SUPFAM" id="SSF56029">
    <property type="entry name" value="Monooxygenase (hydroxylase) regulatory protein"/>
    <property type="match status" value="1"/>
</dbReference>
<evidence type="ECO:0000313" key="2">
    <source>
        <dbReference type="EMBL" id="BAV39521.1"/>
    </source>
</evidence>
<organism evidence="2 3">
    <name type="scientific">Mycobacterium ulcerans subsp. shinshuense</name>
    <dbReference type="NCBI Taxonomy" id="1124626"/>
    <lineage>
        <taxon>Bacteria</taxon>
        <taxon>Bacillati</taxon>
        <taxon>Actinomycetota</taxon>
        <taxon>Actinomycetes</taxon>
        <taxon>Mycobacteriales</taxon>
        <taxon>Mycobacteriaceae</taxon>
        <taxon>Mycobacterium</taxon>
        <taxon>Mycobacterium ulcerans group</taxon>
    </lineage>
</organism>
<gene>
    <name evidence="2" type="ORF">SHTP_0116</name>
</gene>
<comment type="similarity">
    <text evidence="1">Belongs to the TmoD/XamoD family.</text>
</comment>
<dbReference type="EMBL" id="AP017624">
    <property type="protein sequence ID" value="BAV39521.1"/>
    <property type="molecule type" value="Genomic_DNA"/>
</dbReference>
<dbReference type="RefSeq" id="WP_096369471.1">
    <property type="nucleotide sequence ID" value="NZ_AP017624.1"/>
</dbReference>
<dbReference type="Gene3D" id="3.90.56.10">
    <property type="entry name" value="Monooxygenase component MmoB/DmpM"/>
    <property type="match status" value="1"/>
</dbReference>
<dbReference type="AlphaFoldDB" id="A0A1B4XXJ2"/>
<sequence>MSASEQHASTTVGIVLMKSEEADATVAYFTAECPQVRIQDRHTFYLCETEGMIRIPLAEVEEFLGKPLTMSRFLVGMSSYYGRARVEDDAFVITSEMSQLEPASS</sequence>
<keyword evidence="2" id="KW-0503">Monooxygenase</keyword>
<dbReference type="GO" id="GO:0004497">
    <property type="term" value="F:monooxygenase activity"/>
    <property type="evidence" value="ECO:0007669"/>
    <property type="project" value="UniProtKB-KW"/>
</dbReference>
<keyword evidence="2" id="KW-0560">Oxidoreductase</keyword>
<dbReference type="Proteomes" id="UP000218067">
    <property type="component" value="Chromosome"/>
</dbReference>
<name>A0A1B4XXJ2_MYCUL</name>
<protein>
    <submittedName>
        <fullName evidence="2">Monooxygenase effector, MmoB/DmpM family protein</fullName>
    </submittedName>
</protein>
<dbReference type="InterPro" id="IPR003454">
    <property type="entry name" value="MOase_MmoB_DmpM"/>
</dbReference>